<proteinExistence type="predicted"/>
<dbReference type="PhylomeDB" id="A4WM17"/>
<evidence type="ECO:0000313" key="4">
    <source>
        <dbReference type="EMBL" id="ABP51434.1"/>
    </source>
</evidence>
<accession>A4WM17</accession>
<dbReference type="InterPro" id="IPR001279">
    <property type="entry name" value="Metallo-B-lactamas"/>
</dbReference>
<gene>
    <name evidence="4" type="ordered locus">Pars_1883</name>
</gene>
<reference evidence="4 5" key="1">
    <citation type="submission" date="2007-04" db="EMBL/GenBank/DDBJ databases">
        <title>Complete sequence of Pyrobaculum arsenaticum DSM 13514.</title>
        <authorList>
            <consortium name="US DOE Joint Genome Institute"/>
            <person name="Copeland A."/>
            <person name="Lucas S."/>
            <person name="Lapidus A."/>
            <person name="Barry K."/>
            <person name="Glavina del Rio T."/>
            <person name="Dalin E."/>
            <person name="Tice H."/>
            <person name="Pitluck S."/>
            <person name="Chain P."/>
            <person name="Malfatti S."/>
            <person name="Shin M."/>
            <person name="Vergez L."/>
            <person name="Schmutz J."/>
            <person name="Larimer F."/>
            <person name="Land M."/>
            <person name="Hauser L."/>
            <person name="Kyrpides N."/>
            <person name="Mikhailova N."/>
            <person name="Cozen A.E."/>
            <person name="Fitz-Gibbon S.T."/>
            <person name="House C.H."/>
            <person name="Saltikov C."/>
            <person name="Lowe T.M."/>
            <person name="Richardson P."/>
        </authorList>
    </citation>
    <scope>NUCLEOTIDE SEQUENCE [LARGE SCALE GENOMIC DNA]</scope>
    <source>
        <strain evidence="5">ATCC 700994 / DSM 13514 / JCM 11321 / PZ6</strain>
    </source>
</reference>
<keyword evidence="2" id="KW-0378">Hydrolase</keyword>
<protein>
    <submittedName>
        <fullName evidence="4">Putative mRNA 3-end processing factor</fullName>
    </submittedName>
</protein>
<dbReference type="InterPro" id="IPR036866">
    <property type="entry name" value="RibonucZ/Hydroxyglut_hydro"/>
</dbReference>
<dbReference type="SUPFAM" id="SSF56281">
    <property type="entry name" value="Metallo-hydrolase/oxidoreductase"/>
    <property type="match status" value="1"/>
</dbReference>
<comment type="cofactor">
    <cofactor evidence="1">
        <name>Zn(2+)</name>
        <dbReference type="ChEBI" id="CHEBI:29105"/>
    </cofactor>
</comment>
<name>A4WM17_PYRAR</name>
<dbReference type="HOGENOM" id="CLU_050517_0_0_2"/>
<dbReference type="PANTHER" id="PTHR11203">
    <property type="entry name" value="CLEAVAGE AND POLYADENYLATION SPECIFICITY FACTOR FAMILY MEMBER"/>
    <property type="match status" value="1"/>
</dbReference>
<dbReference type="STRING" id="340102.Pars_1883"/>
<sequence>MLDSIKSHVFVFKVRIYYDRGIYVEGRAVRFVVDPAGPIKGLVDFVLITHGHSDHVSLHAYRYPAVATKETFAAMAVRYGRPHPRRIVVSPGDVLELNEVQIAAFDAGHILGSVMYLVEVEGLQVLFTGDFNTSGSILTDGAEPVERPDVLVMEATYGDPAYVFPNRAEIYDRLIEAVEKYASDGGVAISAYPLGKAQEVAKLFGRRVGAHRTVAKYNEALGIQTGKSGEIVIVPNLRAAPSGYHRIEVSGWYVDPRLEAEARARGVHGLPLSDHSDFPSLIDFVAKTSPRLVYTVYGYSERLAMYLRRKGFKAYTIPGAYGLTRYF</sequence>
<evidence type="ECO:0000256" key="2">
    <source>
        <dbReference type="ARBA" id="ARBA00022722"/>
    </source>
</evidence>
<keyword evidence="2" id="KW-0540">Nuclease</keyword>
<evidence type="ECO:0000259" key="3">
    <source>
        <dbReference type="SMART" id="SM00849"/>
    </source>
</evidence>
<dbReference type="EMBL" id="CP000660">
    <property type="protein sequence ID" value="ABP51434.1"/>
    <property type="molecule type" value="Genomic_DNA"/>
</dbReference>
<dbReference type="GeneID" id="5055688"/>
<feature type="domain" description="Metallo-beta-lactamase" evidence="3">
    <location>
        <begin position="18"/>
        <end position="167"/>
    </location>
</feature>
<dbReference type="InterPro" id="IPR050698">
    <property type="entry name" value="MBL"/>
</dbReference>
<dbReference type="GO" id="GO:0004521">
    <property type="term" value="F:RNA endonuclease activity"/>
    <property type="evidence" value="ECO:0007669"/>
    <property type="project" value="TreeGrafter"/>
</dbReference>
<dbReference type="Pfam" id="PF13483">
    <property type="entry name" value="Lactamase_B_3"/>
    <property type="match status" value="1"/>
</dbReference>
<dbReference type="SMART" id="SM00849">
    <property type="entry name" value="Lactamase_B"/>
    <property type="match status" value="1"/>
</dbReference>
<evidence type="ECO:0000313" key="5">
    <source>
        <dbReference type="Proteomes" id="UP000001567"/>
    </source>
</evidence>
<dbReference type="Gene3D" id="3.60.15.10">
    <property type="entry name" value="Ribonuclease Z/Hydroxyacylglutathione hydrolase-like"/>
    <property type="match status" value="1"/>
</dbReference>
<dbReference type="PANTHER" id="PTHR11203:SF51">
    <property type="entry name" value="CLEAVAGE AND POLYADENYLATION SPECIFICITY FACTOR"/>
    <property type="match status" value="1"/>
</dbReference>
<dbReference type="Proteomes" id="UP000001567">
    <property type="component" value="Chromosome"/>
</dbReference>
<organism evidence="4 5">
    <name type="scientific">Pyrobaculum arsenaticum (strain DSM 13514 / JCM 11321 / PZ6)</name>
    <dbReference type="NCBI Taxonomy" id="340102"/>
    <lineage>
        <taxon>Archaea</taxon>
        <taxon>Thermoproteota</taxon>
        <taxon>Thermoprotei</taxon>
        <taxon>Thermoproteales</taxon>
        <taxon>Thermoproteaceae</taxon>
        <taxon>Pyrobaculum</taxon>
    </lineage>
</organism>
<dbReference type="AlphaFoldDB" id="A4WM17"/>
<dbReference type="KEGG" id="pas:Pars_1883"/>
<dbReference type="RefSeq" id="WP_011901339.1">
    <property type="nucleotide sequence ID" value="NC_009376.1"/>
</dbReference>
<evidence type="ECO:0000256" key="1">
    <source>
        <dbReference type="ARBA" id="ARBA00001947"/>
    </source>
</evidence>